<dbReference type="PANTHER" id="PTHR24365">
    <property type="entry name" value="TOLL-LIKE RECEPTOR"/>
    <property type="match status" value="1"/>
</dbReference>
<feature type="signal peptide" evidence="17">
    <location>
        <begin position="1"/>
        <end position="20"/>
    </location>
</feature>
<dbReference type="InterPro" id="IPR032675">
    <property type="entry name" value="LRR_dom_sf"/>
</dbReference>
<feature type="chain" id="PRO_5029801729" evidence="17">
    <location>
        <begin position="21"/>
        <end position="729"/>
    </location>
</feature>
<keyword evidence="11 15" id="KW-1015">Disulfide bond</keyword>
<dbReference type="Pfam" id="PF01582">
    <property type="entry name" value="TIR"/>
    <property type="match status" value="1"/>
</dbReference>
<evidence type="ECO:0000256" key="14">
    <source>
        <dbReference type="ARBA" id="ARBA00023198"/>
    </source>
</evidence>
<keyword evidence="5 16" id="KW-0812">Transmembrane</keyword>
<dbReference type="GO" id="GO:0045087">
    <property type="term" value="P:innate immune response"/>
    <property type="evidence" value="ECO:0007669"/>
    <property type="project" value="UniProtKB-KW"/>
</dbReference>
<evidence type="ECO:0000313" key="19">
    <source>
        <dbReference type="EMBL" id="NWR58006.1"/>
    </source>
</evidence>
<dbReference type="GO" id="GO:0043235">
    <property type="term" value="C:receptor complex"/>
    <property type="evidence" value="ECO:0007669"/>
    <property type="project" value="TreeGrafter"/>
</dbReference>
<feature type="disulfide bond" evidence="15">
    <location>
        <begin position="28"/>
        <end position="34"/>
    </location>
</feature>
<gene>
    <name evidence="19" type="primary">Tlr21</name>
    <name evidence="19" type="ORF">BUCABY_R02475</name>
</gene>
<dbReference type="InterPro" id="IPR035897">
    <property type="entry name" value="Toll_tir_struct_dom_sf"/>
</dbReference>
<evidence type="ECO:0000256" key="6">
    <source>
        <dbReference type="ARBA" id="ARBA00022729"/>
    </source>
</evidence>
<evidence type="ECO:0000256" key="9">
    <source>
        <dbReference type="ARBA" id="ARBA00022989"/>
    </source>
</evidence>
<dbReference type="SMART" id="SM00369">
    <property type="entry name" value="LRR_TYP"/>
    <property type="match status" value="8"/>
</dbReference>
<dbReference type="SUPFAM" id="SSF52200">
    <property type="entry name" value="Toll/Interleukin receptor TIR domain"/>
    <property type="match status" value="1"/>
</dbReference>
<comment type="subcellular location">
    <subcellularLocation>
        <location evidence="1">Membrane</location>
        <topology evidence="1">Single-pass type I membrane protein</topology>
    </subcellularLocation>
</comment>
<keyword evidence="6 17" id="KW-0732">Signal</keyword>
<keyword evidence="10 16" id="KW-0472">Membrane</keyword>
<keyword evidence="9 16" id="KW-1133">Transmembrane helix</keyword>
<evidence type="ECO:0000256" key="17">
    <source>
        <dbReference type="SAM" id="SignalP"/>
    </source>
</evidence>
<proteinExistence type="inferred from homology"/>
<evidence type="ECO:0000313" key="20">
    <source>
        <dbReference type="Proteomes" id="UP000551127"/>
    </source>
</evidence>
<dbReference type="Pfam" id="PF13855">
    <property type="entry name" value="LRR_8"/>
    <property type="match status" value="1"/>
</dbReference>
<evidence type="ECO:0000256" key="15">
    <source>
        <dbReference type="PIRSR" id="PIRSR037595-2"/>
    </source>
</evidence>
<dbReference type="PANTHER" id="PTHR24365:SF17">
    <property type="entry name" value="TOLL-LIKE RECEPTOR 2"/>
    <property type="match status" value="1"/>
</dbReference>
<evidence type="ECO:0000256" key="5">
    <source>
        <dbReference type="ARBA" id="ARBA00022692"/>
    </source>
</evidence>
<evidence type="ECO:0000256" key="16">
    <source>
        <dbReference type="SAM" id="Phobius"/>
    </source>
</evidence>
<accession>A0A7K4YG81</accession>
<feature type="transmembrane region" description="Helical" evidence="16">
    <location>
        <begin position="534"/>
        <end position="555"/>
    </location>
</feature>
<keyword evidence="12" id="KW-0675">Receptor</keyword>
<feature type="disulfide bond" evidence="15">
    <location>
        <begin position="349"/>
        <end position="378"/>
    </location>
</feature>
<dbReference type="FunFam" id="3.40.50.10140:FF:000001">
    <property type="entry name" value="Toll-like receptor 2"/>
    <property type="match status" value="1"/>
</dbReference>
<feature type="disulfide bond" evidence="15">
    <location>
        <begin position="428"/>
        <end position="450"/>
    </location>
</feature>
<sequence length="729" mass="83683">TWRVWAIYMVLAANLSEEQGLKQACPSCEATQLCNCSSMGLDFIPPGLTGKITLLNLARNRIKHIRSQDLQQAANLRALLLQSNEISAIDKDSFCSLGKLELLNLANNSLAHLSPEWFGHLFSLQHLHLQGNSYRDLGESSPFSSLRNLSSLHLGNPWFSTIRQGNFEGIEFLDQLWIDGGRLTQYEPGSLKLIKKINHMIINLRNSNVFLAIIRDLLHSVTWLEVREIKLEIEKKSLVQNSTLPFRIRKLTFKDASFTDQYISRILALLKEITSLQELEAIDCVLEGKGEWDTEEIARRGQSFVETISIINIMIPNFHLFFDLYGIESQINKLKRLTITSSKVFMVPCYLAKHFSSLLYLDFHDNLLVNNRLNETICKDAWPSLQTLNLSLNSLKSLKQTANSVTHVTKLINLDISQNNFGEIPDVCEWPKTLKYLNLSSTQISKLTTCIPPTLEVLDVSANSLREFGLHLPFLKELYLAKNQLKTLPGAAPIPNVVAMSVRRNKLNSFSREEFEGAQVGAVHLSLMECHRSLVVSSICVLVFLVILVLVAVGYKYHAIWYLRMTWAWLQAKRKPKRAPPKDICYDAFVSYSENDSDWVENIMVRELEQACPPFRLCLHKRDFVPGKWIVDNIIDSIEKSHKTLFVLSKHFVQSEWCKYELDFSHFRLFDENNDAAILILLEPIQSKAIPKRFCQLRKIMNTKTYLEWPHDEEQQEMFWENLKGALKS</sequence>
<dbReference type="AlphaFoldDB" id="A0A7K4YG81"/>
<dbReference type="GO" id="GO:0004888">
    <property type="term" value="F:transmembrane signaling receptor activity"/>
    <property type="evidence" value="ECO:0007669"/>
    <property type="project" value="InterPro"/>
</dbReference>
<keyword evidence="3" id="KW-0399">Innate immunity</keyword>
<dbReference type="InterPro" id="IPR017241">
    <property type="entry name" value="Toll-like_receptor"/>
</dbReference>
<dbReference type="Gene3D" id="3.40.50.10140">
    <property type="entry name" value="Toll/interleukin-1 receptor homology (TIR) domain"/>
    <property type="match status" value="1"/>
</dbReference>
<reference evidence="19 20" key="1">
    <citation type="submission" date="2019-09" db="EMBL/GenBank/DDBJ databases">
        <title>Bird 10,000 Genomes (B10K) Project - Family phase.</title>
        <authorList>
            <person name="Zhang G."/>
        </authorList>
    </citation>
    <scope>NUCLEOTIDE SEQUENCE [LARGE SCALE GENOMIC DNA]</scope>
    <source>
        <strain evidence="19">B10K-DU-012-80</strain>
    </source>
</reference>
<evidence type="ECO:0000256" key="10">
    <source>
        <dbReference type="ARBA" id="ARBA00023136"/>
    </source>
</evidence>
<feature type="domain" description="TIR" evidence="18">
    <location>
        <begin position="584"/>
        <end position="727"/>
    </location>
</feature>
<evidence type="ECO:0000256" key="13">
    <source>
        <dbReference type="ARBA" id="ARBA00023180"/>
    </source>
</evidence>
<keyword evidence="14" id="KW-0395">Inflammatory response</keyword>
<dbReference type="GO" id="GO:0006954">
    <property type="term" value="P:inflammatory response"/>
    <property type="evidence" value="ECO:0007669"/>
    <property type="project" value="UniProtKB-KW"/>
</dbReference>
<evidence type="ECO:0000256" key="2">
    <source>
        <dbReference type="ARBA" id="ARBA00009634"/>
    </source>
</evidence>
<comment type="caution">
    <text evidence="19">The sequence shown here is derived from an EMBL/GenBank/DDBJ whole genome shotgun (WGS) entry which is preliminary data.</text>
</comment>
<feature type="non-terminal residue" evidence="19">
    <location>
        <position position="729"/>
    </location>
</feature>
<feature type="non-terminal residue" evidence="19">
    <location>
        <position position="1"/>
    </location>
</feature>
<keyword evidence="20" id="KW-1185">Reference proteome</keyword>
<dbReference type="Proteomes" id="UP000551127">
    <property type="component" value="Unassembled WGS sequence"/>
</dbReference>
<name>A0A7K4YG81_BUCAB</name>
<evidence type="ECO:0000256" key="12">
    <source>
        <dbReference type="ARBA" id="ARBA00023170"/>
    </source>
</evidence>
<evidence type="ECO:0000256" key="11">
    <source>
        <dbReference type="ARBA" id="ARBA00023157"/>
    </source>
</evidence>
<dbReference type="GO" id="GO:0005886">
    <property type="term" value="C:plasma membrane"/>
    <property type="evidence" value="ECO:0007669"/>
    <property type="project" value="TreeGrafter"/>
</dbReference>
<dbReference type="GO" id="GO:0042497">
    <property type="term" value="F:triacyl lipopeptide binding"/>
    <property type="evidence" value="ECO:0007669"/>
    <property type="project" value="TreeGrafter"/>
</dbReference>
<dbReference type="PRINTS" id="PR01537">
    <property type="entry name" value="INTRLKN1R1F"/>
</dbReference>
<dbReference type="SMART" id="SM00255">
    <property type="entry name" value="TIR"/>
    <property type="match status" value="1"/>
</dbReference>
<dbReference type="PROSITE" id="PS50104">
    <property type="entry name" value="TIR"/>
    <property type="match status" value="1"/>
</dbReference>
<evidence type="ECO:0000256" key="4">
    <source>
        <dbReference type="ARBA" id="ARBA00022614"/>
    </source>
</evidence>
<dbReference type="InterPro" id="IPR000157">
    <property type="entry name" value="TIR_dom"/>
</dbReference>
<dbReference type="OrthoDB" id="1081807at2759"/>
<dbReference type="InterPro" id="IPR001611">
    <property type="entry name" value="Leu-rich_rpt"/>
</dbReference>
<evidence type="ECO:0000256" key="3">
    <source>
        <dbReference type="ARBA" id="ARBA00022588"/>
    </source>
</evidence>
<organism evidence="19 20">
    <name type="scientific">Bucorvus abyssinicus</name>
    <name type="common">Northern ground-hornbill</name>
    <name type="synonym">Abyssinian ground-hornbill</name>
    <dbReference type="NCBI Taxonomy" id="153643"/>
    <lineage>
        <taxon>Eukaryota</taxon>
        <taxon>Metazoa</taxon>
        <taxon>Chordata</taxon>
        <taxon>Craniata</taxon>
        <taxon>Vertebrata</taxon>
        <taxon>Euteleostomi</taxon>
        <taxon>Archelosauria</taxon>
        <taxon>Archosauria</taxon>
        <taxon>Dinosauria</taxon>
        <taxon>Saurischia</taxon>
        <taxon>Theropoda</taxon>
        <taxon>Coelurosauria</taxon>
        <taxon>Aves</taxon>
        <taxon>Neognathae</taxon>
        <taxon>Neoaves</taxon>
        <taxon>Telluraves</taxon>
        <taxon>Coraciimorphae</taxon>
        <taxon>Bucerotiformes</taxon>
        <taxon>Bucorvidae</taxon>
        <taxon>Bucorvus</taxon>
    </lineage>
</organism>
<keyword evidence="4" id="KW-0433">Leucine-rich repeat</keyword>
<evidence type="ECO:0000259" key="18">
    <source>
        <dbReference type="PROSITE" id="PS50104"/>
    </source>
</evidence>
<dbReference type="PROSITE" id="PS51450">
    <property type="entry name" value="LRR"/>
    <property type="match status" value="3"/>
</dbReference>
<dbReference type="Gene3D" id="3.80.10.10">
    <property type="entry name" value="Ribonuclease Inhibitor"/>
    <property type="match status" value="1"/>
</dbReference>
<dbReference type="GO" id="GO:0002224">
    <property type="term" value="P:toll-like receptor signaling pathway"/>
    <property type="evidence" value="ECO:0007669"/>
    <property type="project" value="InterPro"/>
</dbReference>
<keyword evidence="13" id="KW-0325">Glycoprotein</keyword>
<comment type="similarity">
    <text evidence="2">Belongs to the Toll-like receptor family.</text>
</comment>
<dbReference type="InterPro" id="IPR003591">
    <property type="entry name" value="Leu-rich_rpt_typical-subtyp"/>
</dbReference>
<dbReference type="EMBL" id="VYZL01001715">
    <property type="protein sequence ID" value="NWR58006.1"/>
    <property type="molecule type" value="Genomic_DNA"/>
</dbReference>
<evidence type="ECO:0000256" key="1">
    <source>
        <dbReference type="ARBA" id="ARBA00004479"/>
    </source>
</evidence>
<evidence type="ECO:0000256" key="7">
    <source>
        <dbReference type="ARBA" id="ARBA00022737"/>
    </source>
</evidence>
<dbReference type="PIRSF" id="PIRSF037595">
    <property type="entry name" value="Toll-like_receptor"/>
    <property type="match status" value="1"/>
</dbReference>
<evidence type="ECO:0000256" key="8">
    <source>
        <dbReference type="ARBA" id="ARBA00022859"/>
    </source>
</evidence>
<keyword evidence="7" id="KW-0677">Repeat</keyword>
<protein>
    <submittedName>
        <fullName evidence="19">TLR21 protein</fullName>
    </submittedName>
</protein>
<dbReference type="SUPFAM" id="SSF52058">
    <property type="entry name" value="L domain-like"/>
    <property type="match status" value="2"/>
</dbReference>
<keyword evidence="8" id="KW-0391">Immunity</keyword>